<comment type="cofactor">
    <cofactor evidence="1">
        <name>FMN</name>
        <dbReference type="ChEBI" id="CHEBI:58210"/>
    </cofactor>
</comment>
<reference evidence="16 17" key="2">
    <citation type="submission" date="2024-05" db="EMBL/GenBank/DDBJ databases">
        <authorList>
            <person name="Chen Y."/>
            <person name="Shah S."/>
            <person name="Dougan E. K."/>
            <person name="Thang M."/>
            <person name="Chan C."/>
        </authorList>
    </citation>
    <scope>NUCLEOTIDE SEQUENCE [LARGE SCALE GENOMIC DNA]</scope>
</reference>
<comment type="caution">
    <text evidence="15">The sequence shown here is derived from an EMBL/GenBank/DDBJ whole genome shotgun (WGS) entry which is preliminary data.</text>
</comment>
<comment type="similarity">
    <text evidence="2">Belongs to the Dus family. Dus3 subfamily.</text>
</comment>
<dbReference type="InterPro" id="IPR035587">
    <property type="entry name" value="DUS-like_FMN-bd"/>
</dbReference>
<dbReference type="Gene3D" id="3.20.20.70">
    <property type="entry name" value="Aldolase class I"/>
    <property type="match status" value="1"/>
</dbReference>
<evidence type="ECO:0000313" key="16">
    <source>
        <dbReference type="EMBL" id="CAL4779645.1"/>
    </source>
</evidence>
<comment type="catalytic activity">
    <reaction evidence="9">
        <text>5,6-dihydrouridine(47) in tRNA + NAD(+) = uridine(47) in tRNA + NADH + H(+)</text>
        <dbReference type="Rhea" id="RHEA:53364"/>
        <dbReference type="Rhea" id="RHEA-COMP:13539"/>
        <dbReference type="Rhea" id="RHEA-COMP:13540"/>
        <dbReference type="ChEBI" id="CHEBI:15378"/>
        <dbReference type="ChEBI" id="CHEBI:57540"/>
        <dbReference type="ChEBI" id="CHEBI:57945"/>
        <dbReference type="ChEBI" id="CHEBI:65315"/>
        <dbReference type="ChEBI" id="CHEBI:74443"/>
        <dbReference type="EC" id="1.3.1.89"/>
    </reaction>
    <physiologicalReaction direction="right-to-left" evidence="9">
        <dbReference type="Rhea" id="RHEA:53366"/>
    </physiologicalReaction>
</comment>
<comment type="catalytic activity">
    <reaction evidence="11">
        <text>a 5,6-dihydrouridine in mRNA + NADP(+) = a uridine in mRNA + NADPH + H(+)</text>
        <dbReference type="Rhea" id="RHEA:69855"/>
        <dbReference type="Rhea" id="RHEA-COMP:14658"/>
        <dbReference type="Rhea" id="RHEA-COMP:17789"/>
        <dbReference type="ChEBI" id="CHEBI:15378"/>
        <dbReference type="ChEBI" id="CHEBI:57783"/>
        <dbReference type="ChEBI" id="CHEBI:58349"/>
        <dbReference type="ChEBI" id="CHEBI:65315"/>
        <dbReference type="ChEBI" id="CHEBI:74443"/>
    </reaction>
    <physiologicalReaction direction="right-to-left" evidence="11">
        <dbReference type="Rhea" id="RHEA:69857"/>
    </physiologicalReaction>
</comment>
<evidence type="ECO:0000256" key="9">
    <source>
        <dbReference type="ARBA" id="ARBA00048266"/>
    </source>
</evidence>
<evidence type="ECO:0000256" key="1">
    <source>
        <dbReference type="ARBA" id="ARBA00001917"/>
    </source>
</evidence>
<keyword evidence="5" id="KW-0288">FMN</keyword>
<dbReference type="GO" id="GO:0050660">
    <property type="term" value="F:flavin adenine dinucleotide binding"/>
    <property type="evidence" value="ECO:0007669"/>
    <property type="project" value="InterPro"/>
</dbReference>
<evidence type="ECO:0000256" key="5">
    <source>
        <dbReference type="ARBA" id="ARBA00022643"/>
    </source>
</evidence>
<feature type="compositionally biased region" description="Basic and acidic residues" evidence="13">
    <location>
        <begin position="10"/>
        <end position="32"/>
    </location>
</feature>
<keyword evidence="4" id="KW-0285">Flavoprotein</keyword>
<dbReference type="InterPro" id="IPR013785">
    <property type="entry name" value="Aldolase_TIM"/>
</dbReference>
<dbReference type="GO" id="GO:0003723">
    <property type="term" value="F:RNA binding"/>
    <property type="evidence" value="ECO:0007669"/>
    <property type="project" value="TreeGrafter"/>
</dbReference>
<feature type="compositionally biased region" description="Low complexity" evidence="13">
    <location>
        <begin position="605"/>
        <end position="615"/>
    </location>
</feature>
<dbReference type="EMBL" id="CAMXCT020001700">
    <property type="protein sequence ID" value="CAL1145708.1"/>
    <property type="molecule type" value="Genomic_DNA"/>
</dbReference>
<dbReference type="EC" id="1.3.1.89" evidence="3"/>
<evidence type="ECO:0000256" key="11">
    <source>
        <dbReference type="ARBA" id="ARBA00049447"/>
    </source>
</evidence>
<keyword evidence="6" id="KW-0819">tRNA processing</keyword>
<feature type="region of interest" description="Disordered" evidence="13">
    <location>
        <begin position="1"/>
        <end position="71"/>
    </location>
</feature>
<evidence type="ECO:0000313" key="15">
    <source>
        <dbReference type="EMBL" id="CAI3992333.1"/>
    </source>
</evidence>
<comment type="catalytic activity">
    <reaction evidence="10">
        <text>a 5,6-dihydrouridine in mRNA + NAD(+) = a uridine in mRNA + NADH + H(+)</text>
        <dbReference type="Rhea" id="RHEA:69851"/>
        <dbReference type="Rhea" id="RHEA-COMP:14658"/>
        <dbReference type="Rhea" id="RHEA-COMP:17789"/>
        <dbReference type="ChEBI" id="CHEBI:15378"/>
        <dbReference type="ChEBI" id="CHEBI:57540"/>
        <dbReference type="ChEBI" id="CHEBI:57945"/>
        <dbReference type="ChEBI" id="CHEBI:65315"/>
        <dbReference type="ChEBI" id="CHEBI:74443"/>
    </reaction>
    <physiologicalReaction direction="right-to-left" evidence="10">
        <dbReference type="Rhea" id="RHEA:69853"/>
    </physiologicalReaction>
</comment>
<feature type="region of interest" description="Disordered" evidence="13">
    <location>
        <begin position="605"/>
        <end position="624"/>
    </location>
</feature>
<evidence type="ECO:0000256" key="3">
    <source>
        <dbReference type="ARBA" id="ARBA00012376"/>
    </source>
</evidence>
<evidence type="ECO:0000256" key="2">
    <source>
        <dbReference type="ARBA" id="ARBA00005451"/>
    </source>
</evidence>
<proteinExistence type="inferred from homology"/>
<name>A0A9P1CKH9_9DINO</name>
<evidence type="ECO:0000259" key="14">
    <source>
        <dbReference type="Pfam" id="PF01207"/>
    </source>
</evidence>
<sequence>MSEGGNTPLAEEKDEAKKRRIDDAIARCEAPIHPDFLVPKPVADVEPGSEPPSKKQKPNRGMNKNKERRENVAAMKKVASQQLCPRLAYLNECDGSDGEPRCSKHHDRETFMETKLPDIAEECPVLKALGVCPAGLNCRFSAGHSTEGKNVDKDGVPLSKNCSWHEKIPHIGVIPGEKNIFGEELRISLRKKSYDFSRAEELAKAWNCWYSQRPKDAEPDDERYSAPTDAARFLGPLVEKERRRIDLTNKRILAPLTTVGNLPFRRLCVDLGCEVTVGEMALSMSIVDGYQSELALLRRHESEKIFGVQIAGGDVAMMSKAAQFIDENVDCDFVDINCGCPLDEVHRRGAGSRLMAKAGHLEGIVRCMSGVLKTKALTLKMRTAHMEDNRLKDFNGRYAHNLVPKLEGWGVSALVLHGRTARQRYTKLADWDYIKECSGRRKCPTPFIGCGDAMNWEEVEQHCATHGVDSVMVGRGALIKPWLFTEIKEKRHWDISASERLDLIRDFTRYGLEHWGADPRGVETTRRFLLEWLSFHCRYVPVGLLEVQEAKINWRPRPYVGRSDLETKLASTNSKDWVEITEMMLGKVPDGFSFVPKHKSNAYQAEGAASAATQAKPDEDGAAG</sequence>
<comment type="catalytic activity">
    <reaction evidence="12">
        <text>5,6-dihydrouridine(47) in tRNA + NADP(+) = uridine(47) in tRNA + NADPH + H(+)</text>
        <dbReference type="Rhea" id="RHEA:53360"/>
        <dbReference type="Rhea" id="RHEA-COMP:13539"/>
        <dbReference type="Rhea" id="RHEA-COMP:13540"/>
        <dbReference type="ChEBI" id="CHEBI:15378"/>
        <dbReference type="ChEBI" id="CHEBI:57783"/>
        <dbReference type="ChEBI" id="CHEBI:58349"/>
        <dbReference type="ChEBI" id="CHEBI:65315"/>
        <dbReference type="ChEBI" id="CHEBI:74443"/>
        <dbReference type="EC" id="1.3.1.89"/>
    </reaction>
    <physiologicalReaction direction="right-to-left" evidence="12">
        <dbReference type="Rhea" id="RHEA:53362"/>
    </physiologicalReaction>
</comment>
<dbReference type="PANTHER" id="PTHR45846">
    <property type="entry name" value="TRNA-DIHYDROURIDINE(47) SYNTHASE [NAD(P)(+)]-LIKE"/>
    <property type="match status" value="1"/>
</dbReference>
<dbReference type="SUPFAM" id="SSF51395">
    <property type="entry name" value="FMN-linked oxidoreductases"/>
    <property type="match status" value="1"/>
</dbReference>
<accession>A0A9P1CKH9</accession>
<keyword evidence="17" id="KW-1185">Reference proteome</keyword>
<gene>
    <name evidence="15" type="ORF">C1SCF055_LOCUS19171</name>
</gene>
<evidence type="ECO:0000256" key="13">
    <source>
        <dbReference type="SAM" id="MobiDB-lite"/>
    </source>
</evidence>
<dbReference type="PROSITE" id="PS01136">
    <property type="entry name" value="UPF0034"/>
    <property type="match status" value="1"/>
</dbReference>
<dbReference type="CDD" id="cd02801">
    <property type="entry name" value="DUS_like_FMN"/>
    <property type="match status" value="1"/>
</dbReference>
<evidence type="ECO:0000256" key="8">
    <source>
        <dbReference type="ARBA" id="ARBA00023002"/>
    </source>
</evidence>
<evidence type="ECO:0000256" key="6">
    <source>
        <dbReference type="ARBA" id="ARBA00022694"/>
    </source>
</evidence>
<keyword evidence="7" id="KW-0521">NADP</keyword>
<keyword evidence="8" id="KW-0560">Oxidoreductase</keyword>
<feature type="domain" description="DUS-like FMN-binding" evidence="14">
    <location>
        <begin position="252"/>
        <end position="497"/>
    </location>
</feature>
<dbReference type="GO" id="GO:0102265">
    <property type="term" value="F:tRNA-dihydrouridine47 synthase activity"/>
    <property type="evidence" value="ECO:0007669"/>
    <property type="project" value="UniProtKB-EC"/>
</dbReference>
<dbReference type="EMBL" id="CAMXCT010001700">
    <property type="protein sequence ID" value="CAI3992333.1"/>
    <property type="molecule type" value="Genomic_DNA"/>
</dbReference>
<evidence type="ECO:0000313" key="17">
    <source>
        <dbReference type="Proteomes" id="UP001152797"/>
    </source>
</evidence>
<evidence type="ECO:0000256" key="4">
    <source>
        <dbReference type="ARBA" id="ARBA00022630"/>
    </source>
</evidence>
<dbReference type="PANTHER" id="PTHR45846:SF1">
    <property type="entry name" value="TRNA-DIHYDROURIDINE(47) SYNTHASE [NAD(P)(+)]-LIKE"/>
    <property type="match status" value="1"/>
</dbReference>
<organism evidence="15">
    <name type="scientific">Cladocopium goreaui</name>
    <dbReference type="NCBI Taxonomy" id="2562237"/>
    <lineage>
        <taxon>Eukaryota</taxon>
        <taxon>Sar</taxon>
        <taxon>Alveolata</taxon>
        <taxon>Dinophyceae</taxon>
        <taxon>Suessiales</taxon>
        <taxon>Symbiodiniaceae</taxon>
        <taxon>Cladocopium</taxon>
    </lineage>
</organism>
<dbReference type="EMBL" id="CAMXCT030001700">
    <property type="protein sequence ID" value="CAL4779645.1"/>
    <property type="molecule type" value="Genomic_DNA"/>
</dbReference>
<evidence type="ECO:0000256" key="12">
    <source>
        <dbReference type="ARBA" id="ARBA00049513"/>
    </source>
</evidence>
<evidence type="ECO:0000256" key="10">
    <source>
        <dbReference type="ARBA" id="ARBA00048342"/>
    </source>
</evidence>
<dbReference type="InterPro" id="IPR018517">
    <property type="entry name" value="tRNA_hU_synthase_CS"/>
</dbReference>
<dbReference type="AlphaFoldDB" id="A0A9P1CKH9"/>
<evidence type="ECO:0000256" key="7">
    <source>
        <dbReference type="ARBA" id="ARBA00022857"/>
    </source>
</evidence>
<dbReference type="OrthoDB" id="259935at2759"/>
<reference evidence="15" key="1">
    <citation type="submission" date="2022-10" db="EMBL/GenBank/DDBJ databases">
        <authorList>
            <person name="Chen Y."/>
            <person name="Dougan E. K."/>
            <person name="Chan C."/>
            <person name="Rhodes N."/>
            <person name="Thang M."/>
        </authorList>
    </citation>
    <scope>NUCLEOTIDE SEQUENCE</scope>
</reference>
<dbReference type="Proteomes" id="UP001152797">
    <property type="component" value="Unassembled WGS sequence"/>
</dbReference>
<dbReference type="Pfam" id="PF01207">
    <property type="entry name" value="Dus"/>
    <property type="match status" value="1"/>
</dbReference>
<protein>
    <recommendedName>
        <fullName evidence="3">tRNA-dihydrouridine(47) synthase [NAD(P)(+)]</fullName>
        <ecNumber evidence="3">1.3.1.89</ecNumber>
    </recommendedName>
</protein>